<name>A0A644YY03_9ZZZZ</name>
<proteinExistence type="predicted"/>
<protein>
    <submittedName>
        <fullName evidence="1">Uncharacterized protein</fullName>
    </submittedName>
</protein>
<sequence>MSVMGRHVNFHTLINNRFHLSTIRNKIFNRNDLEIEFFCDFHQLRQTRHGAVFIDYFNQRTGRIQSCKFG</sequence>
<accession>A0A644YY03</accession>
<gene>
    <name evidence="1" type="ORF">SDC9_79465</name>
</gene>
<dbReference type="EMBL" id="VSSQ01006496">
    <property type="protein sequence ID" value="MPM32898.1"/>
    <property type="molecule type" value="Genomic_DNA"/>
</dbReference>
<evidence type="ECO:0000313" key="1">
    <source>
        <dbReference type="EMBL" id="MPM32898.1"/>
    </source>
</evidence>
<dbReference type="AlphaFoldDB" id="A0A644YY03"/>
<reference evidence="1" key="1">
    <citation type="submission" date="2019-08" db="EMBL/GenBank/DDBJ databases">
        <authorList>
            <person name="Kucharzyk K."/>
            <person name="Murdoch R.W."/>
            <person name="Higgins S."/>
            <person name="Loffler F."/>
        </authorList>
    </citation>
    <scope>NUCLEOTIDE SEQUENCE</scope>
</reference>
<comment type="caution">
    <text evidence="1">The sequence shown here is derived from an EMBL/GenBank/DDBJ whole genome shotgun (WGS) entry which is preliminary data.</text>
</comment>
<organism evidence="1">
    <name type="scientific">bioreactor metagenome</name>
    <dbReference type="NCBI Taxonomy" id="1076179"/>
    <lineage>
        <taxon>unclassified sequences</taxon>
        <taxon>metagenomes</taxon>
        <taxon>ecological metagenomes</taxon>
    </lineage>
</organism>